<dbReference type="RefSeq" id="WP_123742116.1">
    <property type="nucleotide sequence ID" value="NZ_RJKM01000001.1"/>
</dbReference>
<keyword evidence="1" id="KW-0175">Coiled coil</keyword>
<keyword evidence="3" id="KW-1185">Reference proteome</keyword>
<organism evidence="2 3">
    <name type="scientific">Saccharothrix texasensis</name>
    <dbReference type="NCBI Taxonomy" id="103734"/>
    <lineage>
        <taxon>Bacteria</taxon>
        <taxon>Bacillati</taxon>
        <taxon>Actinomycetota</taxon>
        <taxon>Actinomycetes</taxon>
        <taxon>Pseudonocardiales</taxon>
        <taxon>Pseudonocardiaceae</taxon>
        <taxon>Saccharothrix</taxon>
    </lineage>
</organism>
<protein>
    <submittedName>
        <fullName evidence="2">Uncharacterized protein</fullName>
    </submittedName>
</protein>
<proteinExistence type="predicted"/>
<evidence type="ECO:0000256" key="1">
    <source>
        <dbReference type="SAM" id="Coils"/>
    </source>
</evidence>
<dbReference type="OrthoDB" id="3699765at2"/>
<evidence type="ECO:0000313" key="2">
    <source>
        <dbReference type="EMBL" id="ROP36075.1"/>
    </source>
</evidence>
<dbReference type="Proteomes" id="UP000268727">
    <property type="component" value="Unassembled WGS sequence"/>
</dbReference>
<gene>
    <name evidence="2" type="ORF">EDD40_1337</name>
</gene>
<comment type="caution">
    <text evidence="2">The sequence shown here is derived from an EMBL/GenBank/DDBJ whole genome shotgun (WGS) entry which is preliminary data.</text>
</comment>
<name>A0A3N1H0K1_9PSEU</name>
<dbReference type="AlphaFoldDB" id="A0A3N1H0K1"/>
<dbReference type="EMBL" id="RJKM01000001">
    <property type="protein sequence ID" value="ROP36075.1"/>
    <property type="molecule type" value="Genomic_DNA"/>
</dbReference>
<sequence length="291" mass="31481">MTLPYGSDDDHAADRFVNNALRSRDDETWRLLASDAYVEQTDRVLRAMLDRIAATRVHRTAERATARARALDGEISQAEYQRDAAEDANRATKTAHFETLVREHHRLIAAAARRLRGDDVRDELTDLVLALGAAVDAHRAAVLAGGAEPSEADRALWARLATLDVPDTSDGEGRTSVEELVRRHSSRQDDFGRVLAGIVLDVAGDATSVPRAALLTAWKREVAPMLAAAQKNEFAAKGKGSLVTEKLRKTMGHLERKGLVKRSGTADGQRLDVLDRPGLEALAGGDGGPSA</sequence>
<evidence type="ECO:0000313" key="3">
    <source>
        <dbReference type="Proteomes" id="UP000268727"/>
    </source>
</evidence>
<reference evidence="2 3" key="1">
    <citation type="submission" date="2018-11" db="EMBL/GenBank/DDBJ databases">
        <title>Sequencing the genomes of 1000 actinobacteria strains.</title>
        <authorList>
            <person name="Klenk H.-P."/>
        </authorList>
    </citation>
    <scope>NUCLEOTIDE SEQUENCE [LARGE SCALE GENOMIC DNA]</scope>
    <source>
        <strain evidence="2 3">DSM 44231</strain>
    </source>
</reference>
<accession>A0A3N1H0K1</accession>
<feature type="coiled-coil region" evidence="1">
    <location>
        <begin position="61"/>
        <end position="88"/>
    </location>
</feature>